<name>A0A074S891_9AGAM</name>
<evidence type="ECO:0000256" key="3">
    <source>
        <dbReference type="ARBA" id="ARBA00022989"/>
    </source>
</evidence>
<keyword evidence="1 7" id="KW-0812">Transmembrane</keyword>
<dbReference type="Gene3D" id="1.10.287.110">
    <property type="entry name" value="DnaJ domain"/>
    <property type="match status" value="1"/>
</dbReference>
<dbReference type="SMART" id="SM00271">
    <property type="entry name" value="DnaJ"/>
    <property type="match status" value="1"/>
</dbReference>
<evidence type="ECO:0000313" key="11">
    <source>
        <dbReference type="Proteomes" id="UP000027456"/>
    </source>
</evidence>
<evidence type="ECO:0000313" key="10">
    <source>
        <dbReference type="EMBL" id="KEP55454.1"/>
    </source>
</evidence>
<evidence type="ECO:0000256" key="5">
    <source>
        <dbReference type="ARBA" id="ARBA00037847"/>
    </source>
</evidence>
<reference evidence="10 11" key="1">
    <citation type="submission" date="2013-12" db="EMBL/GenBank/DDBJ databases">
        <authorList>
            <person name="Cubeta M."/>
            <person name="Pakala S."/>
            <person name="Fedorova N."/>
            <person name="Thomas E."/>
            <person name="Dean R."/>
            <person name="Jabaji S."/>
            <person name="Neate S."/>
            <person name="Toda T."/>
            <person name="Tavantzis S."/>
            <person name="Vilgalys R."/>
            <person name="Bharathan N."/>
            <person name="Pakala S."/>
            <person name="Losada L.S."/>
            <person name="Zafar N."/>
            <person name="Nierman W."/>
        </authorList>
    </citation>
    <scope>NUCLEOTIDE SEQUENCE [LARGE SCALE GENOMIC DNA]</scope>
    <source>
        <strain evidence="10 11">123E</strain>
    </source>
</reference>
<keyword evidence="11" id="KW-1185">Reference proteome</keyword>
<dbReference type="SUPFAM" id="SSF46565">
    <property type="entry name" value="Chaperone J-domain"/>
    <property type="match status" value="1"/>
</dbReference>
<feature type="region of interest" description="Disordered" evidence="6">
    <location>
        <begin position="254"/>
        <end position="300"/>
    </location>
</feature>
<evidence type="ECO:0000256" key="1">
    <source>
        <dbReference type="ARBA" id="ARBA00022692"/>
    </source>
</evidence>
<comment type="caution">
    <text evidence="10">The sequence shown here is derived from an EMBL/GenBank/DDBJ whole genome shotgun (WGS) entry which is preliminary data.</text>
</comment>
<protein>
    <submittedName>
        <fullName evidence="10">DnaJ domain protein</fullName>
    </submittedName>
</protein>
<feature type="compositionally biased region" description="Basic and acidic residues" evidence="6">
    <location>
        <begin position="255"/>
        <end position="265"/>
    </location>
</feature>
<dbReference type="InterPro" id="IPR036869">
    <property type="entry name" value="J_dom_sf"/>
</dbReference>
<keyword evidence="2 8" id="KW-0732">Signal</keyword>
<dbReference type="PANTHER" id="PTHR44653:SF2">
    <property type="entry name" value="DNAJ HOMOLOG SUBFAMILY C MEMBER 1"/>
    <property type="match status" value="1"/>
</dbReference>
<dbReference type="OrthoDB" id="413400at2759"/>
<dbReference type="GO" id="GO:0012505">
    <property type="term" value="C:endomembrane system"/>
    <property type="evidence" value="ECO:0007669"/>
    <property type="project" value="UniProtKB-SubCell"/>
</dbReference>
<dbReference type="Pfam" id="PF00226">
    <property type="entry name" value="DnaJ"/>
    <property type="match status" value="1"/>
</dbReference>
<dbReference type="EMBL" id="AZST01000005">
    <property type="protein sequence ID" value="KEP55454.1"/>
    <property type="molecule type" value="Genomic_DNA"/>
</dbReference>
<keyword evidence="3 7" id="KW-1133">Transmembrane helix</keyword>
<dbReference type="PROSITE" id="PS50076">
    <property type="entry name" value="DNAJ_2"/>
    <property type="match status" value="1"/>
</dbReference>
<dbReference type="PANTHER" id="PTHR44653">
    <property type="entry name" value="DNAJ HOMOLOG SUBFAMILY C MEMBER 1"/>
    <property type="match status" value="1"/>
</dbReference>
<evidence type="ECO:0000256" key="6">
    <source>
        <dbReference type="SAM" id="MobiDB-lite"/>
    </source>
</evidence>
<feature type="chain" id="PRO_5001698640" evidence="8">
    <location>
        <begin position="20"/>
        <end position="300"/>
    </location>
</feature>
<feature type="compositionally biased region" description="Basic residues" evidence="6">
    <location>
        <begin position="291"/>
        <end position="300"/>
    </location>
</feature>
<gene>
    <name evidence="10" type="ORF">V565_003810</name>
</gene>
<proteinExistence type="predicted"/>
<evidence type="ECO:0000256" key="7">
    <source>
        <dbReference type="SAM" id="Phobius"/>
    </source>
</evidence>
<sequence length="300" mass="32974">MRAVLYLCALFAALTAVLAWTKEDYEIFDLVSELEEHEGPGTTFYSLLGISPSATPAELGKAYKKLSVKLHPDKNPGVKGAHDRYARLGKINAILKGEGRDRYNFFYKNGVPKWRGTGYYYSRFRPGLGFVLTFLALLTCTLQYFVQKMNYTRDLERVRDLVNRAKLAAWGPRLIPVEGTRKVRIPAKQVSAEEMSSGMGSTRTIELVVRGDGTVWHNTGDGDELFDESILPKPAFSSTWAPSLVKSLVGKVTGKKLDSESHKNGADGSSDSSETEPSDAAAATGVEKSAGKKRKGGKRK</sequence>
<keyword evidence="4 7" id="KW-0472">Membrane</keyword>
<comment type="subcellular location">
    <subcellularLocation>
        <location evidence="5">Endomembrane system</location>
        <topology evidence="5">Single-pass membrane protein</topology>
    </subcellularLocation>
</comment>
<accession>A0A074S891</accession>
<feature type="signal peptide" evidence="8">
    <location>
        <begin position="1"/>
        <end position="19"/>
    </location>
</feature>
<dbReference type="InterPro" id="IPR052606">
    <property type="entry name" value="DnaJ_domain_protein"/>
</dbReference>
<evidence type="ECO:0000256" key="8">
    <source>
        <dbReference type="SAM" id="SignalP"/>
    </source>
</evidence>
<dbReference type="AlphaFoldDB" id="A0A074S891"/>
<evidence type="ECO:0000259" key="9">
    <source>
        <dbReference type="PROSITE" id="PS50076"/>
    </source>
</evidence>
<dbReference type="InterPro" id="IPR001623">
    <property type="entry name" value="DnaJ_domain"/>
</dbReference>
<feature type="transmembrane region" description="Helical" evidence="7">
    <location>
        <begin position="127"/>
        <end position="146"/>
    </location>
</feature>
<dbReference type="HOGENOM" id="CLU_037236_0_1_1"/>
<dbReference type="Proteomes" id="UP000027456">
    <property type="component" value="Unassembled WGS sequence"/>
</dbReference>
<dbReference type="STRING" id="1423351.A0A074S891"/>
<organism evidence="10 11">
    <name type="scientific">Rhizoctonia solani 123E</name>
    <dbReference type="NCBI Taxonomy" id="1423351"/>
    <lineage>
        <taxon>Eukaryota</taxon>
        <taxon>Fungi</taxon>
        <taxon>Dikarya</taxon>
        <taxon>Basidiomycota</taxon>
        <taxon>Agaricomycotina</taxon>
        <taxon>Agaricomycetes</taxon>
        <taxon>Cantharellales</taxon>
        <taxon>Ceratobasidiaceae</taxon>
        <taxon>Rhizoctonia</taxon>
    </lineage>
</organism>
<dbReference type="PRINTS" id="PR00625">
    <property type="entry name" value="JDOMAIN"/>
</dbReference>
<feature type="domain" description="J" evidence="9">
    <location>
        <begin position="43"/>
        <end position="107"/>
    </location>
</feature>
<evidence type="ECO:0000256" key="2">
    <source>
        <dbReference type="ARBA" id="ARBA00022729"/>
    </source>
</evidence>
<dbReference type="CDD" id="cd06257">
    <property type="entry name" value="DnaJ"/>
    <property type="match status" value="1"/>
</dbReference>
<evidence type="ECO:0000256" key="4">
    <source>
        <dbReference type="ARBA" id="ARBA00023136"/>
    </source>
</evidence>